<dbReference type="Gene3D" id="1.25.40.180">
    <property type="match status" value="3"/>
</dbReference>
<accession>A0AAV0BCT7</accession>
<dbReference type="AlphaFoldDB" id="A0AAV0BCT7"/>
<evidence type="ECO:0000259" key="3">
    <source>
        <dbReference type="Pfam" id="PF09090"/>
    </source>
</evidence>
<feature type="compositionally biased region" description="Acidic residues" evidence="1">
    <location>
        <begin position="716"/>
        <end position="740"/>
    </location>
</feature>
<dbReference type="GO" id="GO:0006406">
    <property type="term" value="P:mRNA export from nucleus"/>
    <property type="evidence" value="ECO:0007669"/>
    <property type="project" value="InterPro"/>
</dbReference>
<protein>
    <submittedName>
        <fullName evidence="4">MIF4G like-domain-containing protein</fullName>
    </submittedName>
</protein>
<dbReference type="PANTHER" id="PTHR12412:SF2">
    <property type="entry name" value="NUCLEAR CAP-BINDING PROTEIN SUBUNIT 1"/>
    <property type="match status" value="1"/>
</dbReference>
<dbReference type="EMBL" id="CALTRL010005705">
    <property type="protein sequence ID" value="CAH7685100.1"/>
    <property type="molecule type" value="Genomic_DNA"/>
</dbReference>
<gene>
    <name evidence="4" type="ORF">PPACK8108_LOCUS19571</name>
</gene>
<evidence type="ECO:0000313" key="4">
    <source>
        <dbReference type="EMBL" id="CAH7685100.1"/>
    </source>
</evidence>
<sequence length="893" mass="101465">MHHENPFRFIFYACRVAELPHKLPHFALLVSLLSVTHQVLDSSDTTEAEPRQPSIGLQIVRDLSRSFQLHIDNRRWRSTRLFLHFFGHLHSLSRPLVSSQSLLALLRAIFNATTDELTCAGARADECLRMVVEGLLRSRLLKVEDDDLKKEVAELIESIRVHMVVNRRIERSLFNEAEALSQYIDPVEELVATLDDSPAVEVLPVLDEPFEPIFEMRMRSTGLESPYSAPFDLPIVLLPPDDEDPSINAQPLAPKTQVIGEGPGPVPLDSKDRKGYLGIKLLLQLFTDETVPSRATVDGVVLRTLVNDIIDVFEVNRKECAKILLELPRWVGRGTFKVKSLAQRMNNANGDDSADSKDSNWVLEHLTLEAILGSVFAMPSPPIRPAVYYYSLIAELCRLSPSTVAPGLGKCVRKLYGGLGETGSETLTTRLEPEGIRRFAEWFAIHLSNFGFTWAWKDWTEIADLPSKHPKRVFAARVLELEIRLSYFDRIKGTVPSDFIESGVIPQEAPGPSFEFENKEHRDHLAALDVIQLLKRKETVPRLIEYLTKMKERLTSEGIEESVDDVTREVAVQALLSVGSRSFSHFLNVLERYLELLKNLSNSGNARGLLLKTVSKFWQKNPQFELIVIDKLLEYRVVDPVDGLQHAFDTYRTGSWGDIHFWDVAKLTIEKVTRRVSASRLKLERLKKAEEDERDIERAAGGNLLEPANGASAPADADDVLENKDENEDKTDEKLEEGDEGQPILTESESKQKVLDDRKQEIEEAEKELEANVAEKAEVFSRAAKMFSLASWQAEEKRKEDEEGEETNSQNENDLEKDDKHLKANVIWKAWWLRGWCKEFCRLFAIEIAEHYELIEESLEQDPNGSVEIHQAMNESIRLTKEFVEYSGVQSMQ</sequence>
<evidence type="ECO:0000256" key="1">
    <source>
        <dbReference type="SAM" id="MobiDB-lite"/>
    </source>
</evidence>
<dbReference type="SUPFAM" id="SSF48371">
    <property type="entry name" value="ARM repeat"/>
    <property type="match status" value="3"/>
</dbReference>
<keyword evidence="5" id="KW-1185">Reference proteome</keyword>
<proteinExistence type="predicted"/>
<dbReference type="Pfam" id="PF09088">
    <property type="entry name" value="MIF4G_like"/>
    <property type="match status" value="1"/>
</dbReference>
<evidence type="ECO:0000259" key="2">
    <source>
        <dbReference type="Pfam" id="PF09088"/>
    </source>
</evidence>
<dbReference type="GO" id="GO:0005634">
    <property type="term" value="C:nucleus"/>
    <property type="evidence" value="ECO:0007669"/>
    <property type="project" value="TreeGrafter"/>
</dbReference>
<feature type="region of interest" description="Disordered" evidence="1">
    <location>
        <begin position="699"/>
        <end position="759"/>
    </location>
</feature>
<feature type="domain" description="MIF4G-like type 2" evidence="3">
    <location>
        <begin position="514"/>
        <end position="848"/>
    </location>
</feature>
<dbReference type="GO" id="GO:0003729">
    <property type="term" value="F:mRNA binding"/>
    <property type="evidence" value="ECO:0007669"/>
    <property type="project" value="TreeGrafter"/>
</dbReference>
<dbReference type="InterPro" id="IPR015174">
    <property type="entry name" value="MIF4G-like_typ-2"/>
</dbReference>
<dbReference type="InterPro" id="IPR015172">
    <property type="entry name" value="MIF4G-like_typ-1"/>
</dbReference>
<dbReference type="GO" id="GO:0000184">
    <property type="term" value="P:nuclear-transcribed mRNA catabolic process, nonsense-mediated decay"/>
    <property type="evidence" value="ECO:0007669"/>
    <property type="project" value="TreeGrafter"/>
</dbReference>
<feature type="region of interest" description="Disordered" evidence="1">
    <location>
        <begin position="795"/>
        <end position="815"/>
    </location>
</feature>
<dbReference type="PANTHER" id="PTHR12412">
    <property type="entry name" value="CAP BINDING PROTEIN"/>
    <property type="match status" value="1"/>
</dbReference>
<organism evidence="4 5">
    <name type="scientific">Phakopsora pachyrhizi</name>
    <name type="common">Asian soybean rust disease fungus</name>
    <dbReference type="NCBI Taxonomy" id="170000"/>
    <lineage>
        <taxon>Eukaryota</taxon>
        <taxon>Fungi</taxon>
        <taxon>Dikarya</taxon>
        <taxon>Basidiomycota</taxon>
        <taxon>Pucciniomycotina</taxon>
        <taxon>Pucciniomycetes</taxon>
        <taxon>Pucciniales</taxon>
        <taxon>Phakopsoraceae</taxon>
        <taxon>Phakopsora</taxon>
    </lineage>
</organism>
<name>A0AAV0BCT7_PHAPC</name>
<dbReference type="InterPro" id="IPR027159">
    <property type="entry name" value="CBP80"/>
</dbReference>
<dbReference type="InterPro" id="IPR016024">
    <property type="entry name" value="ARM-type_fold"/>
</dbReference>
<feature type="compositionally biased region" description="Basic and acidic residues" evidence="1">
    <location>
        <begin position="748"/>
        <end position="759"/>
    </location>
</feature>
<dbReference type="Proteomes" id="UP001153365">
    <property type="component" value="Unassembled WGS sequence"/>
</dbReference>
<dbReference type="GO" id="GO:0000339">
    <property type="term" value="F:RNA cap binding"/>
    <property type="evidence" value="ECO:0007669"/>
    <property type="project" value="InterPro"/>
</dbReference>
<dbReference type="GO" id="GO:0005846">
    <property type="term" value="C:nuclear cap binding complex"/>
    <property type="evidence" value="ECO:0007669"/>
    <property type="project" value="InterPro"/>
</dbReference>
<reference evidence="4" key="1">
    <citation type="submission" date="2022-06" db="EMBL/GenBank/DDBJ databases">
        <authorList>
            <consortium name="SYNGENTA / RWTH Aachen University"/>
        </authorList>
    </citation>
    <scope>NUCLEOTIDE SEQUENCE</scope>
</reference>
<comment type="caution">
    <text evidence="4">The sequence shown here is derived from an EMBL/GenBank/DDBJ whole genome shotgun (WGS) entry which is preliminary data.</text>
</comment>
<feature type="domain" description="MIF4G-like type 1" evidence="2">
    <location>
        <begin position="292"/>
        <end position="496"/>
    </location>
</feature>
<evidence type="ECO:0000313" key="5">
    <source>
        <dbReference type="Proteomes" id="UP001153365"/>
    </source>
</evidence>
<dbReference type="Pfam" id="PF09090">
    <property type="entry name" value="MIF4G_like_2"/>
    <property type="match status" value="1"/>
</dbReference>